<accession>A0A5B8XQP2</accession>
<dbReference type="PANTHER" id="PTHR42881">
    <property type="entry name" value="PROLYL ENDOPEPTIDASE"/>
    <property type="match status" value="1"/>
</dbReference>
<dbReference type="PANTHER" id="PTHR42881:SF2">
    <property type="entry name" value="PROLYL ENDOPEPTIDASE"/>
    <property type="match status" value="1"/>
</dbReference>
<evidence type="ECO:0000313" key="9">
    <source>
        <dbReference type="EMBL" id="QED27920.1"/>
    </source>
</evidence>
<evidence type="ECO:0000259" key="7">
    <source>
        <dbReference type="Pfam" id="PF00326"/>
    </source>
</evidence>
<dbReference type="Pfam" id="PF02897">
    <property type="entry name" value="Peptidase_S9_N"/>
    <property type="match status" value="1"/>
</dbReference>
<proteinExistence type="inferred from homology"/>
<dbReference type="InterPro" id="IPR002471">
    <property type="entry name" value="Pept_S9_AS"/>
</dbReference>
<name>A0A5B8XQP2_9DELT</name>
<dbReference type="SUPFAM" id="SSF53474">
    <property type="entry name" value="alpha/beta-Hydrolases"/>
    <property type="match status" value="1"/>
</dbReference>
<feature type="domain" description="Peptidase S9 prolyl oligopeptidase catalytic" evidence="7">
    <location>
        <begin position="497"/>
        <end position="710"/>
    </location>
</feature>
<comment type="similarity">
    <text evidence="2">Belongs to the peptidase S9A family.</text>
</comment>
<dbReference type="Gene3D" id="2.130.10.120">
    <property type="entry name" value="Prolyl oligopeptidase, N-terminal domain"/>
    <property type="match status" value="1"/>
</dbReference>
<comment type="catalytic activity">
    <reaction evidence="1">
        <text>Hydrolysis of Pro-|-Xaa &gt;&gt; Ala-|-Xaa in oligopeptides.</text>
        <dbReference type="EC" id="3.4.21.26"/>
    </reaction>
</comment>
<keyword evidence="6" id="KW-0720">Serine protease</keyword>
<dbReference type="GO" id="GO:0005829">
    <property type="term" value="C:cytosol"/>
    <property type="evidence" value="ECO:0007669"/>
    <property type="project" value="TreeGrafter"/>
</dbReference>
<dbReference type="PRINTS" id="PR00862">
    <property type="entry name" value="PROLIGOPTASE"/>
</dbReference>
<keyword evidence="4" id="KW-0645">Protease</keyword>
<dbReference type="Gene3D" id="3.40.50.1820">
    <property type="entry name" value="alpha/beta hydrolase"/>
    <property type="match status" value="1"/>
</dbReference>
<reference evidence="9 10" key="1">
    <citation type="submission" date="2019-08" db="EMBL/GenBank/DDBJ databases">
        <authorList>
            <person name="Liang Q."/>
        </authorList>
    </citation>
    <scope>NUCLEOTIDE SEQUENCE [LARGE SCALE GENOMIC DNA]</scope>
    <source>
        <strain evidence="9 10">V1718</strain>
    </source>
</reference>
<evidence type="ECO:0000313" key="10">
    <source>
        <dbReference type="Proteomes" id="UP000321595"/>
    </source>
</evidence>
<dbReference type="AlphaFoldDB" id="A0A5B8XQP2"/>
<dbReference type="InterPro" id="IPR002470">
    <property type="entry name" value="Peptidase_S9A"/>
</dbReference>
<dbReference type="Pfam" id="PF00326">
    <property type="entry name" value="Peptidase_S9"/>
    <property type="match status" value="1"/>
</dbReference>
<dbReference type="InterPro" id="IPR029058">
    <property type="entry name" value="AB_hydrolase_fold"/>
</dbReference>
<evidence type="ECO:0000256" key="6">
    <source>
        <dbReference type="ARBA" id="ARBA00022825"/>
    </source>
</evidence>
<protein>
    <recommendedName>
        <fullName evidence="3">prolyl oligopeptidase</fullName>
        <ecNumber evidence="3">3.4.21.26</ecNumber>
    </recommendedName>
</protein>
<evidence type="ECO:0000256" key="1">
    <source>
        <dbReference type="ARBA" id="ARBA00001070"/>
    </source>
</evidence>
<dbReference type="SUPFAM" id="SSF50993">
    <property type="entry name" value="Peptidase/esterase 'gauge' domain"/>
    <property type="match status" value="1"/>
</dbReference>
<keyword evidence="10" id="KW-1185">Reference proteome</keyword>
<dbReference type="OrthoDB" id="9801421at2"/>
<evidence type="ECO:0000256" key="4">
    <source>
        <dbReference type="ARBA" id="ARBA00022670"/>
    </source>
</evidence>
<dbReference type="KEGG" id="bbae:FRD01_11865"/>
<dbReference type="FunFam" id="3.40.50.1820:FF:000005">
    <property type="entry name" value="Prolyl endopeptidase"/>
    <property type="match status" value="1"/>
</dbReference>
<dbReference type="PROSITE" id="PS00708">
    <property type="entry name" value="PRO_ENDOPEP_SER"/>
    <property type="match status" value="1"/>
</dbReference>
<evidence type="ECO:0000256" key="3">
    <source>
        <dbReference type="ARBA" id="ARBA00011897"/>
    </source>
</evidence>
<dbReference type="InterPro" id="IPR023302">
    <property type="entry name" value="Pept_S9A_N"/>
</dbReference>
<dbReference type="GO" id="GO:0070012">
    <property type="term" value="F:oligopeptidase activity"/>
    <property type="evidence" value="ECO:0007669"/>
    <property type="project" value="TreeGrafter"/>
</dbReference>
<dbReference type="EC" id="3.4.21.26" evidence="3"/>
<organism evidence="9 10">
    <name type="scientific">Microvenator marinus</name>
    <dbReference type="NCBI Taxonomy" id="2600177"/>
    <lineage>
        <taxon>Bacteria</taxon>
        <taxon>Deltaproteobacteria</taxon>
        <taxon>Bradymonadales</taxon>
        <taxon>Microvenatoraceae</taxon>
        <taxon>Microvenator</taxon>
    </lineage>
</organism>
<dbReference type="GO" id="GO:0004252">
    <property type="term" value="F:serine-type endopeptidase activity"/>
    <property type="evidence" value="ECO:0007669"/>
    <property type="project" value="UniProtKB-EC"/>
</dbReference>
<evidence type="ECO:0000256" key="2">
    <source>
        <dbReference type="ARBA" id="ARBA00005228"/>
    </source>
</evidence>
<evidence type="ECO:0000259" key="8">
    <source>
        <dbReference type="Pfam" id="PF02897"/>
    </source>
</evidence>
<dbReference type="GO" id="GO:0006508">
    <property type="term" value="P:proteolysis"/>
    <property type="evidence" value="ECO:0007669"/>
    <property type="project" value="UniProtKB-KW"/>
</dbReference>
<dbReference type="InterPro" id="IPR051167">
    <property type="entry name" value="Prolyl_oligopep/macrocyclase"/>
</dbReference>
<sequence length="711" mass="79810">MKYTLLLALIISSCATSPRPTPQEQPTLNAPQTQDLLARRQDIVETIHGVEVQDPYRWLENWEDPEVKAWTNAQDAHTRSVLQALPVTSKLMERFSELYYVDSIQPPVRRGTRYFYVRRHADREKMVYYFREGREGEEQLLLDPNTLSEDGSVSVGFAVASHDGEKLAYSLKENNADESTLYVMNVADRSVSEIDVIPGMKYGRPAWTADSTGFYYVHLPPAEDGNIADRPGLAEVRYHTLGTSYKEDPLIREATRDARIFTGIDLSRDGRFLVHYLWTGWHKSEVFIKDLEGGGDFVPAVEGRDSLYSMVVHDKNIYVLTNEGAPRFRVMKASALKPERDAWKEFIPEFEDGAVIENIQIIGGKLVVVLTRDVVSDILIYELDGTLVRDIELPGPGVSLGMTGNPEDDEAYFSFQSFTQPQRIYRTSIATGVTSLWNEVQVPVDPSPYMVEQVFYPSKDGTKIPMFIVRRKDIKFDGSTPTLLYGYGGFSVNQLPYFRASIYPWLEAGGVWAVANLRGGGEYGQAWHHAGIREKKQNVFDDFIAAAEYLIANGYTAPEKLAIRGGSNGGLLVGAVMAQRPELFGAVVCAVPLLDMVRYHLFGSGKTWTTEYGDPEVAEDFRVLHAYSPYHQLEVGQKYPAFLMLAADSDDRVDPMHARKFTAALQHAQGGDAPVLLRLERNSGHGGADKIRSFVESDAETYAFLMHVFNM</sequence>
<dbReference type="Proteomes" id="UP000321595">
    <property type="component" value="Chromosome"/>
</dbReference>
<dbReference type="EMBL" id="CP042467">
    <property type="protein sequence ID" value="QED27920.1"/>
    <property type="molecule type" value="Genomic_DNA"/>
</dbReference>
<evidence type="ECO:0000256" key="5">
    <source>
        <dbReference type="ARBA" id="ARBA00022801"/>
    </source>
</evidence>
<gene>
    <name evidence="9" type="ORF">FRD01_11865</name>
</gene>
<dbReference type="RefSeq" id="WP_146959890.1">
    <property type="nucleotide sequence ID" value="NZ_CP042467.1"/>
</dbReference>
<dbReference type="InterPro" id="IPR001375">
    <property type="entry name" value="Peptidase_S9_cat"/>
</dbReference>
<keyword evidence="5" id="KW-0378">Hydrolase</keyword>
<feature type="domain" description="Peptidase S9A N-terminal" evidence="8">
    <location>
        <begin position="38"/>
        <end position="438"/>
    </location>
</feature>